<dbReference type="SUPFAM" id="SSF48452">
    <property type="entry name" value="TPR-like"/>
    <property type="match status" value="1"/>
</dbReference>
<evidence type="ECO:0000256" key="1">
    <source>
        <dbReference type="SAM" id="SignalP"/>
    </source>
</evidence>
<keyword evidence="1" id="KW-0732">Signal</keyword>
<dbReference type="STRING" id="316057.RPD_3153"/>
<evidence type="ECO:0000313" key="2">
    <source>
        <dbReference type="EMBL" id="ABE40379.1"/>
    </source>
</evidence>
<dbReference type="BioCyc" id="RPAL316057:RPD_RS15830-MONOMER"/>
<dbReference type="KEGG" id="rpd:RPD_3153"/>
<protein>
    <submittedName>
        <fullName evidence="2">Tetratricopeptide TPR_2</fullName>
    </submittedName>
</protein>
<reference evidence="2 3" key="1">
    <citation type="submission" date="2006-03" db="EMBL/GenBank/DDBJ databases">
        <title>Complete sequence of Rhodopseudomonas palustris BisB5.</title>
        <authorList>
            <consortium name="US DOE Joint Genome Institute"/>
            <person name="Copeland A."/>
            <person name="Lucas S."/>
            <person name="Lapidus A."/>
            <person name="Barry K."/>
            <person name="Detter J.C."/>
            <person name="Glavina del Rio T."/>
            <person name="Hammon N."/>
            <person name="Israni S."/>
            <person name="Dalin E."/>
            <person name="Tice H."/>
            <person name="Pitluck S."/>
            <person name="Chain P."/>
            <person name="Malfatti S."/>
            <person name="Shin M."/>
            <person name="Vergez L."/>
            <person name="Schmutz J."/>
            <person name="Larimer F."/>
            <person name="Land M."/>
            <person name="Hauser L."/>
            <person name="Pelletier D.A."/>
            <person name="Kyrpides N."/>
            <person name="Lykidis A."/>
            <person name="Oda Y."/>
            <person name="Harwood C.S."/>
            <person name="Richardson P."/>
        </authorList>
    </citation>
    <scope>NUCLEOTIDE SEQUENCE [LARGE SCALE GENOMIC DNA]</scope>
    <source>
        <strain evidence="2 3">BisB5</strain>
    </source>
</reference>
<dbReference type="Gene3D" id="1.25.40.10">
    <property type="entry name" value="Tetratricopeptide repeat domain"/>
    <property type="match status" value="1"/>
</dbReference>
<dbReference type="Proteomes" id="UP000001818">
    <property type="component" value="Chromosome"/>
</dbReference>
<dbReference type="eggNOG" id="COG4783">
    <property type="taxonomic scope" value="Bacteria"/>
</dbReference>
<proteinExistence type="predicted"/>
<gene>
    <name evidence="2" type="ordered locus">RPD_3153</name>
</gene>
<feature type="chain" id="PRO_5004181985" evidence="1">
    <location>
        <begin position="43"/>
        <end position="251"/>
    </location>
</feature>
<name>Q134W0_RHOPS</name>
<dbReference type="AlphaFoldDB" id="Q134W0"/>
<organism evidence="2 3">
    <name type="scientific">Rhodopseudomonas palustris (strain BisB5)</name>
    <dbReference type="NCBI Taxonomy" id="316057"/>
    <lineage>
        <taxon>Bacteria</taxon>
        <taxon>Pseudomonadati</taxon>
        <taxon>Pseudomonadota</taxon>
        <taxon>Alphaproteobacteria</taxon>
        <taxon>Hyphomicrobiales</taxon>
        <taxon>Nitrobacteraceae</taxon>
        <taxon>Rhodopseudomonas</taxon>
    </lineage>
</organism>
<dbReference type="HOGENOM" id="CLU_1183000_0_0_5"/>
<evidence type="ECO:0000313" key="3">
    <source>
        <dbReference type="Proteomes" id="UP000001818"/>
    </source>
</evidence>
<sequence length="251" mass="26915" precursor="true">MRRFSTTPNDAPATRRSQRLASIAAIAFVAAALLIAAPPARADAVEVAPGVQVTRKTYSAPVNQQPFFGFAAKTPEQRAADEKFVSALVAATGSRQKAFEETSLRGWRAISKGNASEAALRFNQAYLLAPDESAVYHGFAIVAMMRFNDIDYADELFKRARKQPHPLKPLLADHGRALLIAKRPQEARAVLEQAIADTPDLADAWSNLGFARLQAGDAAAACAAADEAAKRKPSSNVASDLALLRNTAQCK</sequence>
<feature type="signal peptide" evidence="1">
    <location>
        <begin position="1"/>
        <end position="42"/>
    </location>
</feature>
<dbReference type="EMBL" id="CP000283">
    <property type="protein sequence ID" value="ABE40379.1"/>
    <property type="molecule type" value="Genomic_DNA"/>
</dbReference>
<dbReference type="InterPro" id="IPR011990">
    <property type="entry name" value="TPR-like_helical_dom_sf"/>
</dbReference>
<accession>Q134W0</accession>